<evidence type="ECO:0000256" key="1">
    <source>
        <dbReference type="SAM" id="MobiDB-lite"/>
    </source>
</evidence>
<evidence type="ECO:0000313" key="3">
    <source>
        <dbReference type="Proteomes" id="UP001190700"/>
    </source>
</evidence>
<feature type="region of interest" description="Disordered" evidence="1">
    <location>
        <begin position="588"/>
        <end position="607"/>
    </location>
</feature>
<reference evidence="2 3" key="1">
    <citation type="journal article" date="2015" name="Genome Biol. Evol.">
        <title>Comparative Genomics of a Bacterivorous Green Alga Reveals Evolutionary Causalities and Consequences of Phago-Mixotrophic Mode of Nutrition.</title>
        <authorList>
            <person name="Burns J.A."/>
            <person name="Paasch A."/>
            <person name="Narechania A."/>
            <person name="Kim E."/>
        </authorList>
    </citation>
    <scope>NUCLEOTIDE SEQUENCE [LARGE SCALE GENOMIC DNA]</scope>
    <source>
        <strain evidence="2 3">PLY_AMNH</strain>
    </source>
</reference>
<comment type="caution">
    <text evidence="2">The sequence shown here is derived from an EMBL/GenBank/DDBJ whole genome shotgun (WGS) entry which is preliminary data.</text>
</comment>
<evidence type="ECO:0000313" key="2">
    <source>
        <dbReference type="EMBL" id="KAK3253429.1"/>
    </source>
</evidence>
<dbReference type="AlphaFoldDB" id="A0AAE0CFN0"/>
<feature type="compositionally biased region" description="Acidic residues" evidence="1">
    <location>
        <begin position="596"/>
        <end position="607"/>
    </location>
</feature>
<gene>
    <name evidence="2" type="ORF">CYMTET_37319</name>
</gene>
<sequence>MSSRPMTRRATGAGARRRLLASAVQPAVDLPDGVRDTPTVATPPIQPPGPAAANDTPEVVAAREAYVEQNRIVKEQFANNSHRSIAKSVREEVLGDKDTRFKGDDEDAYLLGDLLEALRAEFETAGLDLGVFDISDPALLVHPKVNAFLYDVLGRTIASHSAAYGYLRGTHGDRDGRRAIVGLAKGCVEVGVRESRQDEHSALRYPAGVDPRPILAKEARLVRENKARDWRPDEETRKASLLQRLDFEFYKSIRDKYVLPRNLAQAAPAVAHSSALASGAAGGAEGAADAEVIRRIFQKLDFVEAFIKMEIKKKGGAPSSAAVVADAKRKRGGLKGFRAGHAAQPAVGFDAATKRAKPLCPRCPGAAYHGWLQCPLGALKPEHAGTAAAYCAPAELSPEEQHSLSLCYVFQQAAEEGAAAFAGAAERYGAPAVLHGERGPAGGIDLSAYGFAVDRPGASDDSDDSDDEALGEIGELKRQVEDVAACRGVSFTHASFAPQPEAVTPAAALPQPAAAAPATGYTRWRDRAGAHSQLAVSIPRAEAPDHVVPGPLGPWVRGPDGIDYSLADTLSHAAPGVPGPMSMHRLGIEPGGASESEGDESDEADEEFDEQLASAFASYMPKWLLVSTLLLCVTAAGALQASGGFQPGGAYPPAGFHTWGMPLRRTRERFVVDGATHYPNPPYDNAPPPQLDALADFFTVALEPDVLAAYQQGFLAALRLRDSPGAVPGAGDTAAGGETRDLRRVHAELGHQRPRDVLAALRLRDSPQDVPGAGGTAAGDALRTVVPPSGGEIYELATENDFENDDEEDATAYAETDIEDCEI</sequence>
<dbReference type="EMBL" id="LGRX02024846">
    <property type="protein sequence ID" value="KAK3253429.1"/>
    <property type="molecule type" value="Genomic_DNA"/>
</dbReference>
<keyword evidence="3" id="KW-1185">Reference proteome</keyword>
<name>A0AAE0CFN0_9CHLO</name>
<dbReference type="Proteomes" id="UP001190700">
    <property type="component" value="Unassembled WGS sequence"/>
</dbReference>
<proteinExistence type="predicted"/>
<accession>A0AAE0CFN0</accession>
<organism evidence="2 3">
    <name type="scientific">Cymbomonas tetramitiformis</name>
    <dbReference type="NCBI Taxonomy" id="36881"/>
    <lineage>
        <taxon>Eukaryota</taxon>
        <taxon>Viridiplantae</taxon>
        <taxon>Chlorophyta</taxon>
        <taxon>Pyramimonadophyceae</taxon>
        <taxon>Pyramimonadales</taxon>
        <taxon>Pyramimonadaceae</taxon>
        <taxon>Cymbomonas</taxon>
    </lineage>
</organism>
<protein>
    <submittedName>
        <fullName evidence="2">Uncharacterized protein</fullName>
    </submittedName>
</protein>
<feature type="region of interest" description="Disordered" evidence="1">
    <location>
        <begin position="1"/>
        <end position="56"/>
    </location>
</feature>